<feature type="region of interest" description="Disordered" evidence="1">
    <location>
        <begin position="880"/>
        <end position="899"/>
    </location>
</feature>
<sequence>MHSNVAGAFERTSGHWRAEAVFRAPGPIAYLTYLDHWGLLAQSKDCCSFFIAGHWRRVKSADWKEQVTAAVELDGSAWTSLQHDLGVATQRTPQLGVRGSPVTVQLLLGTAKGALYGCSLPDLSLTCLWRSQLDVASQEPICGIRTIQASRTGSPGHVLLVVATPSRLYFALDPFRSGRSLSESLDLDRFIEASPMASTARPSDDEPLIGVSHGSRIGVLFGDLNWLSALGILHVHVNRSALADGMSQVLQERSWVSLPQSKSQMIFGVAEVSPGCLLLGTRVVSAFGWSEKLADRVTEAAPKLAGSGESGSVTDTRFQRNFHGTEERDLSVSLNEQRIVRDKSLKDSSTKRLSPTQVEPRMGTSPRIPYQDMPVADARMKFIDFRERASSNAVSDSMSECRTGLKPFTIQDDPGKTACRDQSSVSMVGSEPTIVDRETSVAMDSRSERCSLGEANQHLDGVTGFMELYCLADGRLLAQVPLEASMGIPVALLPDCTLLSANAAWMCRIATELVVSVRTAYAHQHRFSEALATCQTIEEKEHLFLEYARVLLCAGDDSERATSPNGALSKEALQRQAAFYLARCRSRMPGDALRELIHEHRVRMGAVLAYLEHRLPIETDPTAIAALETFQQALHTEMSGADADTFLAQPCILRKCSRCVTQLQRLYRLALPGSAYQAHWREAILDRVARIQPFSEETSASISKTSTSARMLLQWGAMLLAEQGNEADLLHLIEQHDAVILSDRSLAGFLLWVTKRFDLWHVQIELLLILDEKVESGVGYRDEALGVVFAHASEMTTDAGAELETLLDRICSDDPTRWMKALSLAPMLCRAAVWQRAILERHVLSLGEALAKELSIARRDRKRVSAAGRCSMQPLCGRGTASGCPTSAARRLGSCDRAT</sequence>
<organism evidence="2 3">
    <name type="scientific">Cyanidiococcus yangmingshanensis</name>
    <dbReference type="NCBI Taxonomy" id="2690220"/>
    <lineage>
        <taxon>Eukaryota</taxon>
        <taxon>Rhodophyta</taxon>
        <taxon>Bangiophyceae</taxon>
        <taxon>Cyanidiales</taxon>
        <taxon>Cyanidiaceae</taxon>
        <taxon>Cyanidiococcus</taxon>
    </lineage>
</organism>
<dbReference type="OrthoDB" id="10549762at2759"/>
<dbReference type="Proteomes" id="UP000530660">
    <property type="component" value="Unassembled WGS sequence"/>
</dbReference>
<evidence type="ECO:0000313" key="2">
    <source>
        <dbReference type="EMBL" id="KAF6003665.1"/>
    </source>
</evidence>
<evidence type="ECO:0000313" key="3">
    <source>
        <dbReference type="Proteomes" id="UP000530660"/>
    </source>
</evidence>
<feature type="region of interest" description="Disordered" evidence="1">
    <location>
        <begin position="344"/>
        <end position="371"/>
    </location>
</feature>
<reference evidence="2 3" key="1">
    <citation type="journal article" date="2020" name="J. Phycol.">
        <title>Comparative genome analysis reveals Cyanidiococcus gen. nov., a new extremophilic red algal genus sister to Cyanidioschyzon (Cyanidioschyzonaceae, Rhodophyta).</title>
        <authorList>
            <person name="Liu S.-L."/>
            <person name="Chiang Y.-R."/>
            <person name="Yoon H.S."/>
            <person name="Fu H.-Y."/>
        </authorList>
    </citation>
    <scope>NUCLEOTIDE SEQUENCE [LARGE SCALE GENOMIC DNA]</scope>
    <source>
        <strain evidence="2 3">THAL066</strain>
    </source>
</reference>
<gene>
    <name evidence="2" type="ORF">F1559_004292</name>
</gene>
<comment type="caution">
    <text evidence="2">The sequence shown here is derived from an EMBL/GenBank/DDBJ whole genome shotgun (WGS) entry which is preliminary data.</text>
</comment>
<accession>A0A7J7IKL7</accession>
<keyword evidence="3" id="KW-1185">Reference proteome</keyword>
<dbReference type="EMBL" id="VWRR01000006">
    <property type="protein sequence ID" value="KAF6003665.1"/>
    <property type="molecule type" value="Genomic_DNA"/>
</dbReference>
<protein>
    <submittedName>
        <fullName evidence="2">Uncharacterized protein</fullName>
    </submittedName>
</protein>
<evidence type="ECO:0000256" key="1">
    <source>
        <dbReference type="SAM" id="MobiDB-lite"/>
    </source>
</evidence>
<proteinExistence type="predicted"/>
<name>A0A7J7IKL7_9RHOD</name>
<dbReference type="AlphaFoldDB" id="A0A7J7IKL7"/>